<evidence type="ECO:0000256" key="5">
    <source>
        <dbReference type="ARBA" id="ARBA00022801"/>
    </source>
</evidence>
<protein>
    <recommendedName>
        <fullName evidence="9">DUF86 domain-containing protein</fullName>
    </recommendedName>
</protein>
<dbReference type="GO" id="GO:0016787">
    <property type="term" value="F:hydrolase activity"/>
    <property type="evidence" value="ECO:0007669"/>
    <property type="project" value="UniProtKB-KW"/>
</dbReference>
<dbReference type="GO" id="GO:0004540">
    <property type="term" value="F:RNA nuclease activity"/>
    <property type="evidence" value="ECO:0007669"/>
    <property type="project" value="InterPro"/>
</dbReference>
<dbReference type="InterPro" id="IPR051813">
    <property type="entry name" value="HepT_RNase_toxin"/>
</dbReference>
<evidence type="ECO:0000313" key="8">
    <source>
        <dbReference type="Proteomes" id="UP000177725"/>
    </source>
</evidence>
<dbReference type="PANTHER" id="PTHR34139:SF1">
    <property type="entry name" value="RNASE MJ1380-RELATED"/>
    <property type="match status" value="1"/>
</dbReference>
<comment type="caution">
    <text evidence="7">The sequence shown here is derived from an EMBL/GenBank/DDBJ whole genome shotgun (WGS) entry which is preliminary data.</text>
</comment>
<evidence type="ECO:0000256" key="3">
    <source>
        <dbReference type="ARBA" id="ARBA00022722"/>
    </source>
</evidence>
<evidence type="ECO:0000256" key="4">
    <source>
        <dbReference type="ARBA" id="ARBA00022741"/>
    </source>
</evidence>
<evidence type="ECO:0000313" key="7">
    <source>
        <dbReference type="EMBL" id="OGZ34430.1"/>
    </source>
</evidence>
<comment type="similarity">
    <text evidence="6">Belongs to the HepT RNase toxin family.</text>
</comment>
<dbReference type="GO" id="GO:0000166">
    <property type="term" value="F:nucleotide binding"/>
    <property type="evidence" value="ECO:0007669"/>
    <property type="project" value="UniProtKB-KW"/>
</dbReference>
<evidence type="ECO:0000256" key="1">
    <source>
        <dbReference type="ARBA" id="ARBA00022553"/>
    </source>
</evidence>
<gene>
    <name evidence="7" type="ORF">A2174_01510</name>
</gene>
<evidence type="ECO:0008006" key="9">
    <source>
        <dbReference type="Google" id="ProtNLM"/>
    </source>
</evidence>
<dbReference type="Proteomes" id="UP000177725">
    <property type="component" value="Unassembled WGS sequence"/>
</dbReference>
<evidence type="ECO:0000256" key="2">
    <source>
        <dbReference type="ARBA" id="ARBA00022649"/>
    </source>
</evidence>
<keyword evidence="2" id="KW-1277">Toxin-antitoxin system</keyword>
<name>A0A1G2F9Y0_9BACT</name>
<keyword evidence="5" id="KW-0378">Hydrolase</keyword>
<dbReference type="EMBL" id="MHMV01000023">
    <property type="protein sequence ID" value="OGZ34430.1"/>
    <property type="molecule type" value="Genomic_DNA"/>
</dbReference>
<keyword evidence="1" id="KW-0597">Phosphoprotein</keyword>
<keyword evidence="3" id="KW-0540">Nuclease</keyword>
<evidence type="ECO:0000256" key="6">
    <source>
        <dbReference type="ARBA" id="ARBA00024207"/>
    </source>
</evidence>
<dbReference type="Pfam" id="PF01934">
    <property type="entry name" value="HepT-like"/>
    <property type="match status" value="1"/>
</dbReference>
<organism evidence="7 8">
    <name type="scientific">Candidatus Portnoybacteria bacterium RBG_13_41_18</name>
    <dbReference type="NCBI Taxonomy" id="1801991"/>
    <lineage>
        <taxon>Bacteria</taxon>
        <taxon>Candidatus Portnoyibacteriota</taxon>
    </lineage>
</organism>
<proteinExistence type="inferred from homology"/>
<dbReference type="InterPro" id="IPR037038">
    <property type="entry name" value="HepT-like_sf"/>
</dbReference>
<keyword evidence="4" id="KW-0547">Nucleotide-binding</keyword>
<dbReference type="InterPro" id="IPR008201">
    <property type="entry name" value="HepT-like"/>
</dbReference>
<dbReference type="AlphaFoldDB" id="A0A1G2F9Y0"/>
<reference evidence="7 8" key="1">
    <citation type="journal article" date="2016" name="Nat. Commun.">
        <title>Thousands of microbial genomes shed light on interconnected biogeochemical processes in an aquifer system.</title>
        <authorList>
            <person name="Anantharaman K."/>
            <person name="Brown C.T."/>
            <person name="Hug L.A."/>
            <person name="Sharon I."/>
            <person name="Castelle C.J."/>
            <person name="Probst A.J."/>
            <person name="Thomas B.C."/>
            <person name="Singh A."/>
            <person name="Wilkins M.J."/>
            <person name="Karaoz U."/>
            <person name="Brodie E.L."/>
            <person name="Williams K.H."/>
            <person name="Hubbard S.S."/>
            <person name="Banfield J.F."/>
        </authorList>
    </citation>
    <scope>NUCLEOTIDE SEQUENCE [LARGE SCALE GENOMIC DNA]</scope>
</reference>
<dbReference type="GO" id="GO:0110001">
    <property type="term" value="C:toxin-antitoxin complex"/>
    <property type="evidence" value="ECO:0007669"/>
    <property type="project" value="InterPro"/>
</dbReference>
<sequence>MKNNQVYIRHILEAIEKIEKYVRNETYESFMKNDMALDAVIRELGIIGEAAYNVDEKFQEEHSQIPWGQMIGMRNRLVHEYFGVNIKVVWETCKNDLPQLRKFLEPLV</sequence>
<dbReference type="PANTHER" id="PTHR34139">
    <property type="entry name" value="UPF0331 PROTEIN MJ0127"/>
    <property type="match status" value="1"/>
</dbReference>
<accession>A0A1G2F9Y0</accession>
<dbReference type="Gene3D" id="1.20.120.580">
    <property type="entry name" value="bsu32300-like"/>
    <property type="match status" value="1"/>
</dbReference>